<dbReference type="Gene3D" id="2.70.170.10">
    <property type="entry name" value="Neurotransmitter-gated ion-channel ligand-binding domain"/>
    <property type="match status" value="1"/>
</dbReference>
<dbReference type="Proteomes" id="UP000001593">
    <property type="component" value="Unassembled WGS sequence"/>
</dbReference>
<dbReference type="GO" id="GO:0045202">
    <property type="term" value="C:synapse"/>
    <property type="evidence" value="ECO:0000318"/>
    <property type="project" value="GO_Central"/>
</dbReference>
<dbReference type="GO" id="GO:0005886">
    <property type="term" value="C:plasma membrane"/>
    <property type="evidence" value="ECO:0000318"/>
    <property type="project" value="GO_Central"/>
</dbReference>
<dbReference type="PRINTS" id="PR00252">
    <property type="entry name" value="NRIONCHANNEL"/>
</dbReference>
<evidence type="ECO:0000256" key="5">
    <source>
        <dbReference type="ARBA" id="ARBA00023136"/>
    </source>
</evidence>
<evidence type="ECO:0000313" key="10">
    <source>
        <dbReference type="Proteomes" id="UP000001593"/>
    </source>
</evidence>
<feature type="transmembrane region" description="Helical" evidence="6">
    <location>
        <begin position="344"/>
        <end position="367"/>
    </location>
</feature>
<dbReference type="CDD" id="cd19051">
    <property type="entry name" value="LGIC_TM_cation"/>
    <property type="match status" value="1"/>
</dbReference>
<dbReference type="GO" id="GO:0005231">
    <property type="term" value="F:excitatory extracellular ligand-gated monoatomic ion channel activity"/>
    <property type="evidence" value="ECO:0000318"/>
    <property type="project" value="GO_Central"/>
</dbReference>
<keyword evidence="6" id="KW-0406">Ion transport</keyword>
<name>A7S2P0_NEMVE</name>
<dbReference type="InterPro" id="IPR006201">
    <property type="entry name" value="Neur_channel"/>
</dbReference>
<evidence type="ECO:0000256" key="2">
    <source>
        <dbReference type="ARBA" id="ARBA00009237"/>
    </source>
</evidence>
<dbReference type="STRING" id="45351.A7S2P0"/>
<dbReference type="GO" id="GO:1902495">
    <property type="term" value="C:transmembrane transporter complex"/>
    <property type="evidence" value="ECO:0000318"/>
    <property type="project" value="GO_Central"/>
</dbReference>
<evidence type="ECO:0000256" key="1">
    <source>
        <dbReference type="ARBA" id="ARBA00004141"/>
    </source>
</evidence>
<dbReference type="EMBL" id="DS469569">
    <property type="protein sequence ID" value="EDO42039.1"/>
    <property type="molecule type" value="Genomic_DNA"/>
</dbReference>
<dbReference type="PANTHER" id="PTHR18945">
    <property type="entry name" value="NEUROTRANSMITTER GATED ION CHANNEL"/>
    <property type="match status" value="1"/>
</dbReference>
<proteinExistence type="inferred from homology"/>
<dbReference type="InterPro" id="IPR018000">
    <property type="entry name" value="Neurotransmitter_ion_chnl_CS"/>
</dbReference>
<sequence length="541" mass="61466">MSSVSPGYMTPLASPWYMTPPPLASPGYMTPWLRPKAGSQLLRSEQRRNQAWISRNDHYNQNGIYDDDERRLLADVFGSYDNKLRPVLSKTHNVTVKLGLTLNQIMDVIEKFELLSVSLYVRQKWENPLVAWNKSEYGGIVQVNLDPSTLWKPDIYLYNNADSGYDGSLYGFTAKIKVNYSGTNTWLAPKIFTTSCKINVKYFPFDQQECRLKFGSWTYDANSVDIFPEEDQASIKGYQKNGEWDFIGFPCKRSILYYPCCPDSPFTDVTCTLIIRRKTLYYWVNLIIPCMLITVLSLLSFIVSTDSGERVGLVITDLLALTVFMLIVADILPPTSEVVPVISIYIICSTIEVGLALVATTIVVQCYHTNPDINVMPFWVKYFICQKLGGLLGITHVKDKKEEEQAKELDDETVTNHMGFTLNQIMDVEGIYDDDERRLLADVFGSYDNKLRPVLSKTHNVTVKLGLTLNQIMDVDHLVEGITKLIDNMEEQDEGNSKRDDWILAATVIDRFFLILFALVILLSTILTFATIPSYPEVPLA</sequence>
<comment type="subcellular location">
    <subcellularLocation>
        <location evidence="1">Membrane</location>
        <topology evidence="1">Multi-pass membrane protein</topology>
    </subcellularLocation>
</comment>
<dbReference type="InterPro" id="IPR006202">
    <property type="entry name" value="Neur_chan_lig-bd"/>
</dbReference>
<keyword evidence="6" id="KW-0407">Ion channel</keyword>
<keyword evidence="6" id="KW-0813">Transport</keyword>
<evidence type="ECO:0000256" key="4">
    <source>
        <dbReference type="ARBA" id="ARBA00022989"/>
    </source>
</evidence>
<dbReference type="AlphaFoldDB" id="A7S2P0"/>
<keyword evidence="3 6" id="KW-0812">Transmembrane</keyword>
<keyword evidence="5 6" id="KW-0472">Membrane</keyword>
<evidence type="ECO:0000313" key="9">
    <source>
        <dbReference type="EMBL" id="EDO42039.1"/>
    </source>
</evidence>
<feature type="transmembrane region" description="Helical" evidence="6">
    <location>
        <begin position="280"/>
        <end position="304"/>
    </location>
</feature>
<organism evidence="9 10">
    <name type="scientific">Nematostella vectensis</name>
    <name type="common">Starlet sea anemone</name>
    <dbReference type="NCBI Taxonomy" id="45351"/>
    <lineage>
        <taxon>Eukaryota</taxon>
        <taxon>Metazoa</taxon>
        <taxon>Cnidaria</taxon>
        <taxon>Anthozoa</taxon>
        <taxon>Hexacorallia</taxon>
        <taxon>Actiniaria</taxon>
        <taxon>Edwardsiidae</taxon>
        <taxon>Nematostella</taxon>
    </lineage>
</organism>
<dbReference type="PROSITE" id="PS00236">
    <property type="entry name" value="NEUROTR_ION_CHANNEL"/>
    <property type="match status" value="1"/>
</dbReference>
<protein>
    <submittedName>
        <fullName evidence="9">Uncharacterized protein</fullName>
    </submittedName>
</protein>
<evidence type="ECO:0000256" key="3">
    <source>
        <dbReference type="ARBA" id="ARBA00022692"/>
    </source>
</evidence>
<dbReference type="Gene3D" id="1.20.58.390">
    <property type="entry name" value="Neurotransmitter-gated ion-channel transmembrane domain"/>
    <property type="match status" value="2"/>
</dbReference>
<dbReference type="InParanoid" id="A7S2P0"/>
<feature type="transmembrane region" description="Helical" evidence="6">
    <location>
        <begin position="311"/>
        <end position="332"/>
    </location>
</feature>
<reference evidence="9 10" key="1">
    <citation type="journal article" date="2007" name="Science">
        <title>Sea anemone genome reveals ancestral eumetazoan gene repertoire and genomic organization.</title>
        <authorList>
            <person name="Putnam N.H."/>
            <person name="Srivastava M."/>
            <person name="Hellsten U."/>
            <person name="Dirks B."/>
            <person name="Chapman J."/>
            <person name="Salamov A."/>
            <person name="Terry A."/>
            <person name="Shapiro H."/>
            <person name="Lindquist E."/>
            <person name="Kapitonov V.V."/>
            <person name="Jurka J."/>
            <person name="Genikhovich G."/>
            <person name="Grigoriev I.V."/>
            <person name="Lucas S.M."/>
            <person name="Steele R.E."/>
            <person name="Finnerty J.R."/>
            <person name="Technau U."/>
            <person name="Martindale M.Q."/>
            <person name="Rokhsar D.S."/>
        </authorList>
    </citation>
    <scope>NUCLEOTIDE SEQUENCE [LARGE SCALE GENOMIC DNA]</scope>
    <source>
        <strain evidence="10">CH2 X CH6</strain>
    </source>
</reference>
<dbReference type="FunFam" id="1.20.58.390:FF:000075">
    <property type="entry name" value="Neuronal acetylcholine receptor subunit alpha-9-II"/>
    <property type="match status" value="1"/>
</dbReference>
<dbReference type="FunFam" id="2.70.170.10:FF:000016">
    <property type="entry name" value="Nicotinic acetylcholine receptor subunit"/>
    <property type="match status" value="1"/>
</dbReference>
<dbReference type="HOGENOM" id="CLU_018074_0_1_1"/>
<dbReference type="GO" id="GO:0004888">
    <property type="term" value="F:transmembrane signaling receptor activity"/>
    <property type="evidence" value="ECO:0007669"/>
    <property type="project" value="InterPro"/>
</dbReference>
<dbReference type="InterPro" id="IPR006029">
    <property type="entry name" value="Neurotrans-gated_channel_TM"/>
</dbReference>
<dbReference type="GO" id="GO:0007268">
    <property type="term" value="P:chemical synaptic transmission"/>
    <property type="evidence" value="ECO:0000318"/>
    <property type="project" value="GO_Central"/>
</dbReference>
<dbReference type="eggNOG" id="KOG3646">
    <property type="taxonomic scope" value="Eukaryota"/>
</dbReference>
<feature type="transmembrane region" description="Helical" evidence="6">
    <location>
        <begin position="512"/>
        <end position="532"/>
    </location>
</feature>
<dbReference type="GO" id="GO:0034220">
    <property type="term" value="P:monoatomic ion transmembrane transport"/>
    <property type="evidence" value="ECO:0000318"/>
    <property type="project" value="GO_Central"/>
</dbReference>
<dbReference type="Pfam" id="PF02932">
    <property type="entry name" value="Neur_chan_memb"/>
    <property type="match status" value="1"/>
</dbReference>
<dbReference type="InterPro" id="IPR036719">
    <property type="entry name" value="Neuro-gated_channel_TM_sf"/>
</dbReference>
<keyword evidence="10" id="KW-1185">Reference proteome</keyword>
<dbReference type="GO" id="GO:1904315">
    <property type="term" value="F:transmitter-gated monoatomic ion channel activity involved in regulation of postsynaptic membrane potential"/>
    <property type="evidence" value="ECO:0000318"/>
    <property type="project" value="GO_Central"/>
</dbReference>
<dbReference type="GO" id="GO:0043005">
    <property type="term" value="C:neuron projection"/>
    <property type="evidence" value="ECO:0000318"/>
    <property type="project" value="GO_Central"/>
</dbReference>
<dbReference type="CDD" id="cd18997">
    <property type="entry name" value="LGIC_ECD_nAChR"/>
    <property type="match status" value="1"/>
</dbReference>
<feature type="domain" description="Neurotransmitter-gated ion-channel transmembrane" evidence="8">
    <location>
        <begin position="286"/>
        <end position="529"/>
    </location>
</feature>
<evidence type="ECO:0000259" key="8">
    <source>
        <dbReference type="Pfam" id="PF02932"/>
    </source>
</evidence>
<keyword evidence="4 6" id="KW-1133">Transmembrane helix</keyword>
<dbReference type="PhylomeDB" id="A7S2P0"/>
<dbReference type="GO" id="GO:0042391">
    <property type="term" value="P:regulation of membrane potential"/>
    <property type="evidence" value="ECO:0000318"/>
    <property type="project" value="GO_Central"/>
</dbReference>
<gene>
    <name evidence="9" type="ORF">NEMVEDRAFT_v1g205856</name>
</gene>
<evidence type="ECO:0000256" key="6">
    <source>
        <dbReference type="RuleBase" id="RU000687"/>
    </source>
</evidence>
<dbReference type="Pfam" id="PF02931">
    <property type="entry name" value="Neur_chan_LBD"/>
    <property type="match status" value="1"/>
</dbReference>
<dbReference type="InterPro" id="IPR036734">
    <property type="entry name" value="Neur_chan_lig-bd_sf"/>
</dbReference>
<accession>A7S2P0</accession>
<evidence type="ECO:0000259" key="7">
    <source>
        <dbReference type="Pfam" id="PF02931"/>
    </source>
</evidence>
<dbReference type="FunFam" id="1.20.58.390:FF:000073">
    <property type="entry name" value="Neuronal acetylcholine receptor subunit alpha-9-II"/>
    <property type="match status" value="1"/>
</dbReference>
<dbReference type="SUPFAM" id="SSF90112">
    <property type="entry name" value="Neurotransmitter-gated ion-channel transmembrane pore"/>
    <property type="match status" value="1"/>
</dbReference>
<feature type="domain" description="Neurotransmitter-gated ion-channel ligand-binding" evidence="7">
    <location>
        <begin position="69"/>
        <end position="279"/>
    </location>
</feature>
<comment type="similarity">
    <text evidence="2">Belongs to the ligand-gated ion channel (TC 1.A.9) family. Acetylcholine receptor (TC 1.A.9.1) subfamily.</text>
</comment>
<dbReference type="InterPro" id="IPR038050">
    <property type="entry name" value="Neuro_actylchol_rec"/>
</dbReference>
<dbReference type="GO" id="GO:0098794">
    <property type="term" value="C:postsynapse"/>
    <property type="evidence" value="ECO:0007669"/>
    <property type="project" value="GOC"/>
</dbReference>
<dbReference type="SUPFAM" id="SSF63712">
    <property type="entry name" value="Nicotinic receptor ligand binding domain-like"/>
    <property type="match status" value="1"/>
</dbReference>
<dbReference type="OMA" id="WISRNDH"/>